<evidence type="ECO:0008006" key="5">
    <source>
        <dbReference type="Google" id="ProtNLM"/>
    </source>
</evidence>
<sequence>MKKLTLSLMTALLLVSILPMQASASTNPENTALAVPATTESAQATVLINRLSEIKAMDISSMKGAEKKQLRKEVKSIKSQLKTLNGGVYLSVGAIIIILLIIILLL</sequence>
<name>A0A9D7XQ12_9BACT</name>
<organism evidence="3 4">
    <name type="scientific">Candidatus Opimibacter skivensis</name>
    <dbReference type="NCBI Taxonomy" id="2982028"/>
    <lineage>
        <taxon>Bacteria</taxon>
        <taxon>Pseudomonadati</taxon>
        <taxon>Bacteroidota</taxon>
        <taxon>Saprospiria</taxon>
        <taxon>Saprospirales</taxon>
        <taxon>Saprospiraceae</taxon>
        <taxon>Candidatus Opimibacter</taxon>
    </lineage>
</organism>
<feature type="chain" id="PRO_5038715406" description="Seryl-tRNA synthetase" evidence="2">
    <location>
        <begin position="25"/>
        <end position="106"/>
    </location>
</feature>
<evidence type="ECO:0000313" key="3">
    <source>
        <dbReference type="EMBL" id="MBK9985119.1"/>
    </source>
</evidence>
<proteinExistence type="predicted"/>
<evidence type="ECO:0000256" key="1">
    <source>
        <dbReference type="SAM" id="Phobius"/>
    </source>
</evidence>
<dbReference type="Proteomes" id="UP000808337">
    <property type="component" value="Unassembled WGS sequence"/>
</dbReference>
<dbReference type="EMBL" id="JADKGY010000033">
    <property type="protein sequence ID" value="MBK9985119.1"/>
    <property type="molecule type" value="Genomic_DNA"/>
</dbReference>
<dbReference type="AlphaFoldDB" id="A0A9D7XQ12"/>
<comment type="caution">
    <text evidence="3">The sequence shown here is derived from an EMBL/GenBank/DDBJ whole genome shotgun (WGS) entry which is preliminary data.</text>
</comment>
<feature type="signal peptide" evidence="2">
    <location>
        <begin position="1"/>
        <end position="24"/>
    </location>
</feature>
<keyword evidence="1" id="KW-1133">Transmembrane helix</keyword>
<evidence type="ECO:0000313" key="4">
    <source>
        <dbReference type="Proteomes" id="UP000808337"/>
    </source>
</evidence>
<keyword evidence="2" id="KW-0732">Signal</keyword>
<feature type="transmembrane region" description="Helical" evidence="1">
    <location>
        <begin position="86"/>
        <end position="105"/>
    </location>
</feature>
<reference evidence="3 4" key="1">
    <citation type="submission" date="2020-10" db="EMBL/GenBank/DDBJ databases">
        <title>Connecting structure to function with the recovery of over 1000 high-quality activated sludge metagenome-assembled genomes encoding full-length rRNA genes using long-read sequencing.</title>
        <authorList>
            <person name="Singleton C.M."/>
            <person name="Petriglieri F."/>
            <person name="Kristensen J.M."/>
            <person name="Kirkegaard R.H."/>
            <person name="Michaelsen T.Y."/>
            <person name="Andersen M.H."/>
            <person name="Karst S.M."/>
            <person name="Dueholm M.S."/>
            <person name="Nielsen P.H."/>
            <person name="Albertsen M."/>
        </authorList>
    </citation>
    <scope>NUCLEOTIDE SEQUENCE [LARGE SCALE GENOMIC DNA]</scope>
    <source>
        <strain evidence="3">Ribe_18-Q3-R11-54_MAXAC.273</strain>
    </source>
</reference>
<accession>A0A9D7XQ12</accession>
<keyword evidence="1" id="KW-0812">Transmembrane</keyword>
<keyword evidence="1" id="KW-0472">Membrane</keyword>
<evidence type="ECO:0000256" key="2">
    <source>
        <dbReference type="SAM" id="SignalP"/>
    </source>
</evidence>
<protein>
    <recommendedName>
        <fullName evidence="5">Seryl-tRNA synthetase</fullName>
    </recommendedName>
</protein>
<gene>
    <name evidence="3" type="ORF">IPP15_22640</name>
</gene>